<dbReference type="AlphaFoldDB" id="A0A645HL72"/>
<organism evidence="1">
    <name type="scientific">bioreactor metagenome</name>
    <dbReference type="NCBI Taxonomy" id="1076179"/>
    <lineage>
        <taxon>unclassified sequences</taxon>
        <taxon>metagenomes</taxon>
        <taxon>ecological metagenomes</taxon>
    </lineage>
</organism>
<gene>
    <name evidence="1" type="ORF">SDC9_187028</name>
</gene>
<sequence length="72" mass="8024">MGAGDSLITAFLIDLFSLYKQRSDYEVQGDAAMLEEFDVWFAVNVNIALSSAVMFATKTCMKHGAFGYPKKY</sequence>
<protein>
    <recommendedName>
        <fullName evidence="2">Carbohydrate kinase PfkB domain-containing protein</fullName>
    </recommendedName>
</protein>
<comment type="caution">
    <text evidence="1">The sequence shown here is derived from an EMBL/GenBank/DDBJ whole genome shotgun (WGS) entry which is preliminary data.</text>
</comment>
<proteinExistence type="predicted"/>
<reference evidence="1" key="1">
    <citation type="submission" date="2019-08" db="EMBL/GenBank/DDBJ databases">
        <authorList>
            <person name="Kucharzyk K."/>
            <person name="Murdoch R.W."/>
            <person name="Higgins S."/>
            <person name="Loffler F."/>
        </authorList>
    </citation>
    <scope>NUCLEOTIDE SEQUENCE</scope>
</reference>
<name>A0A645HL72_9ZZZZ</name>
<evidence type="ECO:0000313" key="1">
    <source>
        <dbReference type="EMBL" id="MPN39500.1"/>
    </source>
</evidence>
<evidence type="ECO:0008006" key="2">
    <source>
        <dbReference type="Google" id="ProtNLM"/>
    </source>
</evidence>
<dbReference type="EMBL" id="VSSQ01095350">
    <property type="protein sequence ID" value="MPN39500.1"/>
    <property type="molecule type" value="Genomic_DNA"/>
</dbReference>
<accession>A0A645HL72</accession>